<sequence length="290" mass="31412">MGFPISFSVYVLGGGTLAVLLLLLFASSRLLNSGKGDGKKKKRRLKTAVVVGASRGLGADLSRSLLALGVEKLVTVARTGDVDVCCDVTTKEGQETVIKKAQEETGGLVDVFVVCAARTCRKPARELTFNEIGETLTTNLVAPFQLAVRVFQTFPEAHVFFVDGAGSRGNATPRSSPYGASKAALPQLVKSLSSEGHRAHCISPGMFTSSLLLDGHEAKHRRVFNILCETPKTVGEWVARNVKEEVERDSRGTYRKFLTPLSVLWRFVKSAVVSPKNRLVDEQTGKVVYC</sequence>
<dbReference type="VEuPathDB" id="CryptoDB:Cvel_2149"/>
<keyword evidence="1" id="KW-0472">Membrane</keyword>
<dbReference type="InterPro" id="IPR020904">
    <property type="entry name" value="Sc_DH/Rdtase_CS"/>
</dbReference>
<evidence type="ECO:0000313" key="2">
    <source>
        <dbReference type="EMBL" id="CEM54325.1"/>
    </source>
</evidence>
<dbReference type="InterPro" id="IPR036291">
    <property type="entry name" value="NAD(P)-bd_dom_sf"/>
</dbReference>
<evidence type="ECO:0000256" key="1">
    <source>
        <dbReference type="SAM" id="Phobius"/>
    </source>
</evidence>
<dbReference type="InterPro" id="IPR002347">
    <property type="entry name" value="SDR_fam"/>
</dbReference>
<dbReference type="PRINTS" id="PR00081">
    <property type="entry name" value="GDHRDH"/>
</dbReference>
<dbReference type="SUPFAM" id="SSF51735">
    <property type="entry name" value="NAD(P)-binding Rossmann-fold domains"/>
    <property type="match status" value="1"/>
</dbReference>
<evidence type="ECO:0008006" key="3">
    <source>
        <dbReference type="Google" id="ProtNLM"/>
    </source>
</evidence>
<dbReference type="PANTHER" id="PTHR24314">
    <property type="entry name" value="NON-SPECIFIC LIPID TRANSFER PROTEIN-RELATED"/>
    <property type="match status" value="1"/>
</dbReference>
<dbReference type="PROSITE" id="PS00061">
    <property type="entry name" value="ADH_SHORT"/>
    <property type="match status" value="1"/>
</dbReference>
<keyword evidence="1" id="KW-0812">Transmembrane</keyword>
<dbReference type="PhylomeDB" id="A0A0G4IAZ4"/>
<accession>A0A0G4IAZ4</accession>
<dbReference type="AlphaFoldDB" id="A0A0G4IAZ4"/>
<dbReference type="GO" id="GO:0015996">
    <property type="term" value="P:chlorophyll catabolic process"/>
    <property type="evidence" value="ECO:0007669"/>
    <property type="project" value="TreeGrafter"/>
</dbReference>
<dbReference type="GO" id="GO:0010304">
    <property type="term" value="P:PSII associated light-harvesting complex II catabolic process"/>
    <property type="evidence" value="ECO:0007669"/>
    <property type="project" value="TreeGrafter"/>
</dbReference>
<dbReference type="PANTHER" id="PTHR24314:SF21">
    <property type="entry name" value="CHLOROPHYLL(IDE) B REDUCTASE NYC1, CHLOROPLASTIC-RELATED"/>
    <property type="match status" value="1"/>
</dbReference>
<dbReference type="Pfam" id="PF00106">
    <property type="entry name" value="adh_short"/>
    <property type="match status" value="1"/>
</dbReference>
<dbReference type="Gene3D" id="3.40.50.720">
    <property type="entry name" value="NAD(P)-binding Rossmann-like Domain"/>
    <property type="match status" value="1"/>
</dbReference>
<protein>
    <recommendedName>
        <fullName evidence="3">Ketoreductase (KR) domain-containing protein</fullName>
    </recommendedName>
</protein>
<name>A0A0G4IAZ4_9ALVE</name>
<dbReference type="CDD" id="cd05233">
    <property type="entry name" value="SDR_c"/>
    <property type="match status" value="1"/>
</dbReference>
<dbReference type="GO" id="GO:0034256">
    <property type="term" value="F:chlorophyll(ide) b reductase activity"/>
    <property type="evidence" value="ECO:0007669"/>
    <property type="project" value="TreeGrafter"/>
</dbReference>
<gene>
    <name evidence="2" type="ORF">Cvel_2149</name>
</gene>
<proteinExistence type="predicted"/>
<reference evidence="2" key="1">
    <citation type="submission" date="2014-11" db="EMBL/GenBank/DDBJ databases">
        <authorList>
            <person name="Otto D Thomas"/>
            <person name="Naeem Raeece"/>
        </authorList>
    </citation>
    <scope>NUCLEOTIDE SEQUENCE</scope>
</reference>
<organism evidence="2">
    <name type="scientific">Chromera velia CCMP2878</name>
    <dbReference type="NCBI Taxonomy" id="1169474"/>
    <lineage>
        <taxon>Eukaryota</taxon>
        <taxon>Sar</taxon>
        <taxon>Alveolata</taxon>
        <taxon>Colpodellida</taxon>
        <taxon>Chromeraceae</taxon>
        <taxon>Chromera</taxon>
    </lineage>
</organism>
<dbReference type="EMBL" id="CDMZ01005776">
    <property type="protein sequence ID" value="CEM54325.1"/>
    <property type="molecule type" value="Genomic_DNA"/>
</dbReference>
<dbReference type="InterPro" id="IPR052625">
    <property type="entry name" value="Chl_b_Red"/>
</dbReference>
<feature type="transmembrane region" description="Helical" evidence="1">
    <location>
        <begin position="6"/>
        <end position="26"/>
    </location>
</feature>
<keyword evidence="1" id="KW-1133">Transmembrane helix</keyword>